<evidence type="ECO:0000256" key="7">
    <source>
        <dbReference type="ARBA" id="ARBA00023010"/>
    </source>
</evidence>
<evidence type="ECO:0000256" key="4">
    <source>
        <dbReference type="ARBA" id="ARBA00022448"/>
    </source>
</evidence>
<keyword evidence="9 12" id="KW-0539">Nucleus</keyword>
<dbReference type="GO" id="GO:0006607">
    <property type="term" value="P:NLS-bearing protein import into nucleus"/>
    <property type="evidence" value="ECO:0007669"/>
    <property type="project" value="TreeGrafter"/>
</dbReference>
<evidence type="ECO:0000313" key="16">
    <source>
        <dbReference type="Proteomes" id="UP000549394"/>
    </source>
</evidence>
<evidence type="ECO:0000256" key="2">
    <source>
        <dbReference type="ARBA" id="ARBA00009454"/>
    </source>
</evidence>
<evidence type="ECO:0000256" key="12">
    <source>
        <dbReference type="PROSITE-ProRule" id="PRU00804"/>
    </source>
</evidence>
<evidence type="ECO:0000256" key="10">
    <source>
        <dbReference type="ARBA" id="ARBA00029997"/>
    </source>
</evidence>
<gene>
    <name evidence="15" type="ORF">DGYR_LOCUS1362</name>
</gene>
<feature type="compositionally biased region" description="Polar residues" evidence="13">
    <location>
        <begin position="58"/>
        <end position="67"/>
    </location>
</feature>
<dbReference type="SUPFAM" id="SSF54928">
    <property type="entry name" value="RNA-binding domain, RBD"/>
    <property type="match status" value="1"/>
</dbReference>
<dbReference type="OrthoDB" id="3365060at2759"/>
<dbReference type="AlphaFoldDB" id="A0A7I8VAE5"/>
<evidence type="ECO:0000256" key="5">
    <source>
        <dbReference type="ARBA" id="ARBA00022816"/>
    </source>
</evidence>
<dbReference type="Gene3D" id="3.30.70.330">
    <property type="match status" value="1"/>
</dbReference>
<dbReference type="InterPro" id="IPR035979">
    <property type="entry name" value="RBD_domain_sf"/>
</dbReference>
<keyword evidence="6" id="KW-0653">Protein transport</keyword>
<dbReference type="Pfam" id="PF05172">
    <property type="entry name" value="RRM_Nup35"/>
    <property type="match status" value="1"/>
</dbReference>
<feature type="region of interest" description="Disordered" evidence="13">
    <location>
        <begin position="23"/>
        <end position="82"/>
    </location>
</feature>
<evidence type="ECO:0000313" key="15">
    <source>
        <dbReference type="EMBL" id="CAD5112170.1"/>
    </source>
</evidence>
<keyword evidence="4 12" id="KW-0813">Transport</keyword>
<evidence type="ECO:0000256" key="6">
    <source>
        <dbReference type="ARBA" id="ARBA00022927"/>
    </source>
</evidence>
<comment type="similarity">
    <text evidence="2">Belongs to the Nup35 family.</text>
</comment>
<evidence type="ECO:0000256" key="9">
    <source>
        <dbReference type="ARBA" id="ARBA00023242"/>
    </source>
</evidence>
<dbReference type="GO" id="GO:0044613">
    <property type="term" value="C:nuclear pore central transport channel"/>
    <property type="evidence" value="ECO:0007669"/>
    <property type="project" value="TreeGrafter"/>
</dbReference>
<feature type="compositionally biased region" description="Polar residues" evidence="13">
    <location>
        <begin position="23"/>
        <end position="50"/>
    </location>
</feature>
<dbReference type="PANTHER" id="PTHR21527:SF6">
    <property type="entry name" value="NUCLEOPORIN NUP35"/>
    <property type="match status" value="1"/>
</dbReference>
<evidence type="ECO:0000256" key="1">
    <source>
        <dbReference type="ARBA" id="ARBA00004567"/>
    </source>
</evidence>
<keyword evidence="5 12" id="KW-0509">mRNA transport</keyword>
<comment type="caution">
    <text evidence="15">The sequence shown here is derived from an EMBL/GenBank/DDBJ whole genome shotgun (WGS) entry which is preliminary data.</text>
</comment>
<dbReference type="EMBL" id="CAJFCJ010000002">
    <property type="protein sequence ID" value="CAD5112170.1"/>
    <property type="molecule type" value="Genomic_DNA"/>
</dbReference>
<keyword evidence="7" id="KW-0811">Translocation</keyword>
<dbReference type="InterPro" id="IPR007846">
    <property type="entry name" value="RRM_NUP35_dom"/>
</dbReference>
<feature type="domain" description="RRM Nup35-type" evidence="14">
    <location>
        <begin position="108"/>
        <end position="188"/>
    </location>
</feature>
<dbReference type="GO" id="GO:0044615">
    <property type="term" value="C:nuclear pore nuclear basket"/>
    <property type="evidence" value="ECO:0007669"/>
    <property type="project" value="TreeGrafter"/>
</dbReference>
<name>A0A7I8VAE5_9ANNE</name>
<evidence type="ECO:0000256" key="8">
    <source>
        <dbReference type="ARBA" id="ARBA00023132"/>
    </source>
</evidence>
<evidence type="ECO:0000256" key="11">
    <source>
        <dbReference type="ARBA" id="ARBA00030250"/>
    </source>
</evidence>
<dbReference type="GO" id="GO:0003676">
    <property type="term" value="F:nucleic acid binding"/>
    <property type="evidence" value="ECO:0007669"/>
    <property type="project" value="InterPro"/>
</dbReference>
<reference evidence="15 16" key="1">
    <citation type="submission" date="2020-08" db="EMBL/GenBank/DDBJ databases">
        <authorList>
            <person name="Hejnol A."/>
        </authorList>
    </citation>
    <scope>NUCLEOTIDE SEQUENCE [LARGE SCALE GENOMIC DNA]</scope>
</reference>
<keyword evidence="16" id="KW-1185">Reference proteome</keyword>
<dbReference type="InterPro" id="IPR012677">
    <property type="entry name" value="Nucleotide-bd_a/b_plait_sf"/>
</dbReference>
<dbReference type="GO" id="GO:0005543">
    <property type="term" value="F:phospholipid binding"/>
    <property type="evidence" value="ECO:0007669"/>
    <property type="project" value="TreeGrafter"/>
</dbReference>
<dbReference type="GO" id="GO:0017056">
    <property type="term" value="F:structural constituent of nuclear pore"/>
    <property type="evidence" value="ECO:0007669"/>
    <property type="project" value="TreeGrafter"/>
</dbReference>
<evidence type="ECO:0000256" key="3">
    <source>
        <dbReference type="ARBA" id="ARBA00016439"/>
    </source>
</evidence>
<sequence length="236" mass="25573">MVMGSPPSPQAYLPSYLLGDTSLTQKDSLSPKSPLQTTTPSKRKSLNVSFATPAATEVRQTPSSSILSKEKASKTSKPPTVGLIDDVRSPMNASMSFVDNKDTSLSESSSDLCVTVFGFAPASASSVLQHMAQYGSIVRQECPPNKNWMHLQYQNKMQANRALSKNARKIEMNLMIGVTPCVDGSFCENNQVQSTMRPLNAAYETVTKDTAVFQVAGTPTKSDSIVGKAMEYFLGW</sequence>
<dbReference type="Proteomes" id="UP000549394">
    <property type="component" value="Unassembled WGS sequence"/>
</dbReference>
<evidence type="ECO:0000256" key="13">
    <source>
        <dbReference type="SAM" id="MobiDB-lite"/>
    </source>
</evidence>
<dbReference type="GO" id="GO:0006999">
    <property type="term" value="P:nuclear pore organization"/>
    <property type="evidence" value="ECO:0007669"/>
    <property type="project" value="TreeGrafter"/>
</dbReference>
<keyword evidence="8 12" id="KW-0906">Nuclear pore complex</keyword>
<dbReference type="PANTHER" id="PTHR21527">
    <property type="entry name" value="NUCLEOPORIN NUP35"/>
    <property type="match status" value="1"/>
</dbReference>
<dbReference type="FunFam" id="3.30.70.330:FF:000095">
    <property type="entry name" value="Putative Nucleoporin NUP53"/>
    <property type="match status" value="1"/>
</dbReference>
<comment type="subcellular location">
    <subcellularLocation>
        <location evidence="1">Nucleus</location>
        <location evidence="1">Nuclear pore complex</location>
    </subcellularLocation>
</comment>
<organism evidence="15 16">
    <name type="scientific">Dimorphilus gyrociliatus</name>
    <dbReference type="NCBI Taxonomy" id="2664684"/>
    <lineage>
        <taxon>Eukaryota</taxon>
        <taxon>Metazoa</taxon>
        <taxon>Spiralia</taxon>
        <taxon>Lophotrochozoa</taxon>
        <taxon>Annelida</taxon>
        <taxon>Polychaeta</taxon>
        <taxon>Polychaeta incertae sedis</taxon>
        <taxon>Dinophilidae</taxon>
        <taxon>Dimorphilus</taxon>
    </lineage>
</organism>
<evidence type="ECO:0000259" key="14">
    <source>
        <dbReference type="PROSITE" id="PS51472"/>
    </source>
</evidence>
<proteinExistence type="inferred from homology"/>
<protein>
    <recommendedName>
        <fullName evidence="3">Nucleoporin NUP35</fullName>
    </recommendedName>
    <alternativeName>
        <fullName evidence="11">35 kDa nucleoporin</fullName>
    </alternativeName>
    <alternativeName>
        <fullName evidence="10">Nucleoporin NUP53</fullName>
    </alternativeName>
</protein>
<accession>A0A7I8VAE5</accession>
<dbReference type="GO" id="GO:0051028">
    <property type="term" value="P:mRNA transport"/>
    <property type="evidence" value="ECO:0007669"/>
    <property type="project" value="UniProtKB-UniRule"/>
</dbReference>
<dbReference type="PROSITE" id="PS51472">
    <property type="entry name" value="RRM_NUP35"/>
    <property type="match status" value="1"/>
</dbReference>